<proteinExistence type="predicted"/>
<keyword evidence="3" id="KW-1185">Reference proteome</keyword>
<dbReference type="EMBL" id="WFLM01000002">
    <property type="protein sequence ID" value="KAB8039885.1"/>
    <property type="molecule type" value="Genomic_DNA"/>
</dbReference>
<comment type="caution">
    <text evidence="2">The sequence shown here is derived from an EMBL/GenBank/DDBJ whole genome shotgun (WGS) entry which is preliminary data.</text>
</comment>
<dbReference type="SUPFAM" id="SSF56935">
    <property type="entry name" value="Porins"/>
    <property type="match status" value="1"/>
</dbReference>
<evidence type="ECO:0000313" key="2">
    <source>
        <dbReference type="EMBL" id="KAB8039885.1"/>
    </source>
</evidence>
<dbReference type="AlphaFoldDB" id="A0A6N6VU70"/>
<organism evidence="2 3">
    <name type="scientific">Silvanigrella paludirubra</name>
    <dbReference type="NCBI Taxonomy" id="2499159"/>
    <lineage>
        <taxon>Bacteria</taxon>
        <taxon>Pseudomonadati</taxon>
        <taxon>Bdellovibrionota</taxon>
        <taxon>Oligoflexia</taxon>
        <taxon>Silvanigrellales</taxon>
        <taxon>Silvanigrellaceae</taxon>
        <taxon>Silvanigrella</taxon>
    </lineage>
</organism>
<evidence type="ECO:0000313" key="3">
    <source>
        <dbReference type="Proteomes" id="UP000437748"/>
    </source>
</evidence>
<protein>
    <recommendedName>
        <fullName evidence="4">PorV/PorQ family protein</fullName>
    </recommendedName>
</protein>
<keyword evidence="1" id="KW-1133">Transmembrane helix</keyword>
<accession>A0A6N6VU70</accession>
<sequence length="376" mass="41005">MDGFSKKIIIIFPFLSSLLPYILFLSFQNSYSQELQREYRSGYFLGRGDTGIATAKGMEAIFYNPAGVAQGKGILSEVIAASPQVEATQNLGQLYNSYNGGNTSALQILAQNQNTVFSGAAQNYTGLIFRKVSLGILDRANGNAYEGIDPNTGIPTANIYAANRVGAYLTLSNNFYDDRLYLGISGKYLQKKEVNLSLSTLSAETQLSNNSLNSVINNSLNQGAGIGADIGLIYILSKEYSTQFGLVYRNIGMEYKWTTPDGSTSPFSEPTVLDLGFSTSFGTKRSRVIISSDIRDVTNVQNAVFGKRVHVGLEYTLSDTFGIMAGLNQGYPTFGAFLHISFLRLDGGMYTEEIGSRLGEYPSQRIFGRAVVGWLL</sequence>
<name>A0A6N6VU70_9BACT</name>
<dbReference type="OrthoDB" id="5290811at2"/>
<keyword evidence="1" id="KW-0812">Transmembrane</keyword>
<keyword evidence="1" id="KW-0472">Membrane</keyword>
<dbReference type="RefSeq" id="WP_153419469.1">
    <property type="nucleotide sequence ID" value="NZ_WFLM01000002.1"/>
</dbReference>
<evidence type="ECO:0000256" key="1">
    <source>
        <dbReference type="SAM" id="Phobius"/>
    </source>
</evidence>
<evidence type="ECO:0008006" key="4">
    <source>
        <dbReference type="Google" id="ProtNLM"/>
    </source>
</evidence>
<feature type="transmembrane region" description="Helical" evidence="1">
    <location>
        <begin position="7"/>
        <end position="27"/>
    </location>
</feature>
<gene>
    <name evidence="2" type="ORF">GCL60_06375</name>
</gene>
<dbReference type="Proteomes" id="UP000437748">
    <property type="component" value="Unassembled WGS sequence"/>
</dbReference>
<dbReference type="Gene3D" id="2.40.160.60">
    <property type="entry name" value="Outer membrane protein transport protein (OMPP1/FadL/TodX)"/>
    <property type="match status" value="1"/>
</dbReference>
<reference evidence="2 3" key="1">
    <citation type="submission" date="2019-10" db="EMBL/GenBank/DDBJ databases">
        <title>New species of Slilvanegrellaceae.</title>
        <authorList>
            <person name="Pitt A."/>
            <person name="Hahn M.W."/>
        </authorList>
    </citation>
    <scope>NUCLEOTIDE SEQUENCE [LARGE SCALE GENOMIC DNA]</scope>
    <source>
        <strain evidence="2 3">SP-Ram-0.45-NSY-1</strain>
    </source>
</reference>